<dbReference type="VEuPathDB" id="FungiDB:AMAG_12048"/>
<proteinExistence type="predicted"/>
<feature type="region of interest" description="Disordered" evidence="1">
    <location>
        <begin position="52"/>
        <end position="91"/>
    </location>
</feature>
<sequence>MSPPVATQHHINGSSAAPSGGAVPGPTAAWIGPKEKELLKSAKRKLKELATAMATAASAPNSATSSHHGSGTSTRASTGAPAPAGRRVRRAAEAVPGDTLAALGLYMVPRERCAAVAVLAAVVHRGPHPVATEANAYAYAVAALVVTTLLGEDKCWKAASAVLTTAWKHITNCTALQDRRREDRHARLFDVYLVLLARHALFEANDPERALRHLSHMTAHKLVLDEQTYAVVALLKALAQLDAGNATEALATLQRRMYQEAALHELGTVRSALEVRGSSVLKGPTAASGSGGGARRHSTTVAHTSAHLADPVQSRRASVSVPAASHAAAHGDTVLDVIADGSPRIGAGGQVFPVAPAVSPAAAASHHPAPASRVSGTTLAQRLDRVPRTVMHLCHDLMLHVCAVNLRETMLPDAERVFAEYSADYPRGGSLDAFTREYLVPGKAVTNAGVYLRGWTLDALHLSVFTRDVKVVGATS</sequence>
<accession>A0A0L0SYM4</accession>
<feature type="region of interest" description="Disordered" evidence="1">
    <location>
        <begin position="1"/>
        <end position="29"/>
    </location>
</feature>
<evidence type="ECO:0000313" key="2">
    <source>
        <dbReference type="EMBL" id="KNE67596.1"/>
    </source>
</evidence>
<name>A0A0L0SYM4_ALLM3</name>
<reference evidence="2 3" key="1">
    <citation type="submission" date="2009-11" db="EMBL/GenBank/DDBJ databases">
        <title>Annotation of Allomyces macrogynus ATCC 38327.</title>
        <authorList>
            <consortium name="The Broad Institute Genome Sequencing Platform"/>
            <person name="Russ C."/>
            <person name="Cuomo C."/>
            <person name="Burger G."/>
            <person name="Gray M.W."/>
            <person name="Holland P.W.H."/>
            <person name="King N."/>
            <person name="Lang F.B.F."/>
            <person name="Roger A.J."/>
            <person name="Ruiz-Trillo I."/>
            <person name="Young S.K."/>
            <person name="Zeng Q."/>
            <person name="Gargeya S."/>
            <person name="Fitzgerald M."/>
            <person name="Haas B."/>
            <person name="Abouelleil A."/>
            <person name="Alvarado L."/>
            <person name="Arachchi H.M."/>
            <person name="Berlin A."/>
            <person name="Chapman S.B."/>
            <person name="Gearin G."/>
            <person name="Goldberg J."/>
            <person name="Griggs A."/>
            <person name="Gujja S."/>
            <person name="Hansen M."/>
            <person name="Heiman D."/>
            <person name="Howarth C."/>
            <person name="Larimer J."/>
            <person name="Lui A."/>
            <person name="MacDonald P.J.P."/>
            <person name="McCowen C."/>
            <person name="Montmayeur A."/>
            <person name="Murphy C."/>
            <person name="Neiman D."/>
            <person name="Pearson M."/>
            <person name="Priest M."/>
            <person name="Roberts A."/>
            <person name="Saif S."/>
            <person name="Shea T."/>
            <person name="Sisk P."/>
            <person name="Stolte C."/>
            <person name="Sykes S."/>
            <person name="Wortman J."/>
            <person name="Nusbaum C."/>
            <person name="Birren B."/>
        </authorList>
    </citation>
    <scope>NUCLEOTIDE SEQUENCE [LARGE SCALE GENOMIC DNA]</scope>
    <source>
        <strain evidence="2 3">ATCC 38327</strain>
    </source>
</reference>
<reference evidence="3" key="2">
    <citation type="submission" date="2009-11" db="EMBL/GenBank/DDBJ databases">
        <title>The Genome Sequence of Allomyces macrogynus strain ATCC 38327.</title>
        <authorList>
            <consortium name="The Broad Institute Genome Sequencing Platform"/>
            <person name="Russ C."/>
            <person name="Cuomo C."/>
            <person name="Shea T."/>
            <person name="Young S.K."/>
            <person name="Zeng Q."/>
            <person name="Koehrsen M."/>
            <person name="Haas B."/>
            <person name="Borodovsky M."/>
            <person name="Guigo R."/>
            <person name="Alvarado L."/>
            <person name="Berlin A."/>
            <person name="Borenstein D."/>
            <person name="Chen Z."/>
            <person name="Engels R."/>
            <person name="Freedman E."/>
            <person name="Gellesch M."/>
            <person name="Goldberg J."/>
            <person name="Griggs A."/>
            <person name="Gujja S."/>
            <person name="Heiman D."/>
            <person name="Hepburn T."/>
            <person name="Howarth C."/>
            <person name="Jen D."/>
            <person name="Larson L."/>
            <person name="Lewis B."/>
            <person name="Mehta T."/>
            <person name="Park D."/>
            <person name="Pearson M."/>
            <person name="Roberts A."/>
            <person name="Saif S."/>
            <person name="Shenoy N."/>
            <person name="Sisk P."/>
            <person name="Stolte C."/>
            <person name="Sykes S."/>
            <person name="Walk T."/>
            <person name="White J."/>
            <person name="Yandava C."/>
            <person name="Burger G."/>
            <person name="Gray M.W."/>
            <person name="Holland P.W.H."/>
            <person name="King N."/>
            <person name="Lang F.B.F."/>
            <person name="Roger A.J."/>
            <person name="Ruiz-Trillo I."/>
            <person name="Lander E."/>
            <person name="Nusbaum C."/>
        </authorList>
    </citation>
    <scope>NUCLEOTIDE SEQUENCE [LARGE SCALE GENOMIC DNA]</scope>
    <source>
        <strain evidence="3">ATCC 38327</strain>
    </source>
</reference>
<feature type="region of interest" description="Disordered" evidence="1">
    <location>
        <begin position="281"/>
        <end position="315"/>
    </location>
</feature>
<dbReference type="EMBL" id="GG745353">
    <property type="protein sequence ID" value="KNE67596.1"/>
    <property type="molecule type" value="Genomic_DNA"/>
</dbReference>
<dbReference type="AlphaFoldDB" id="A0A0L0SYM4"/>
<dbReference type="Proteomes" id="UP000054350">
    <property type="component" value="Unassembled WGS sequence"/>
</dbReference>
<evidence type="ECO:0000313" key="3">
    <source>
        <dbReference type="Proteomes" id="UP000054350"/>
    </source>
</evidence>
<organism evidence="2 3">
    <name type="scientific">Allomyces macrogynus (strain ATCC 38327)</name>
    <name type="common">Allomyces javanicus var. macrogynus</name>
    <dbReference type="NCBI Taxonomy" id="578462"/>
    <lineage>
        <taxon>Eukaryota</taxon>
        <taxon>Fungi</taxon>
        <taxon>Fungi incertae sedis</taxon>
        <taxon>Blastocladiomycota</taxon>
        <taxon>Blastocladiomycetes</taxon>
        <taxon>Blastocladiales</taxon>
        <taxon>Blastocladiaceae</taxon>
        <taxon>Allomyces</taxon>
    </lineage>
</organism>
<keyword evidence="3" id="KW-1185">Reference proteome</keyword>
<feature type="compositionally biased region" description="Low complexity" evidence="1">
    <location>
        <begin position="52"/>
        <end position="85"/>
    </location>
</feature>
<protein>
    <submittedName>
        <fullName evidence="2">Uncharacterized protein</fullName>
    </submittedName>
</protein>
<gene>
    <name evidence="2" type="ORF">AMAG_12048</name>
</gene>
<evidence type="ECO:0000256" key="1">
    <source>
        <dbReference type="SAM" id="MobiDB-lite"/>
    </source>
</evidence>